<evidence type="ECO:0000256" key="2">
    <source>
        <dbReference type="SAM" id="Phobius"/>
    </source>
</evidence>
<protein>
    <submittedName>
        <fullName evidence="4">Aa_trans domain-containing protein</fullName>
    </submittedName>
</protein>
<feature type="transmembrane region" description="Helical" evidence="2">
    <location>
        <begin position="61"/>
        <end position="81"/>
    </location>
</feature>
<name>A0A7I4YSU2_HAECO</name>
<accession>A0A7I4YSU2</accession>
<reference evidence="4" key="1">
    <citation type="submission" date="2020-12" db="UniProtKB">
        <authorList>
            <consortium name="WormBaseParasite"/>
        </authorList>
    </citation>
    <scope>IDENTIFICATION</scope>
    <source>
        <strain evidence="4">MHco3</strain>
    </source>
</reference>
<keyword evidence="2" id="KW-0812">Transmembrane</keyword>
<keyword evidence="3" id="KW-1185">Reference proteome</keyword>
<dbReference type="AlphaFoldDB" id="A0A7I4YSU2"/>
<feature type="transmembrane region" description="Helical" evidence="2">
    <location>
        <begin position="129"/>
        <end position="154"/>
    </location>
</feature>
<dbReference type="WBParaSite" id="HCON_00129840-00002">
    <property type="protein sequence ID" value="HCON_00129840-00002"/>
    <property type="gene ID" value="HCON_00129840"/>
</dbReference>
<keyword evidence="2" id="KW-0472">Membrane</keyword>
<evidence type="ECO:0000313" key="3">
    <source>
        <dbReference type="Proteomes" id="UP000025227"/>
    </source>
</evidence>
<evidence type="ECO:0000256" key="1">
    <source>
        <dbReference type="SAM" id="MobiDB-lite"/>
    </source>
</evidence>
<dbReference type="OMA" id="MPDKEYF"/>
<dbReference type="OrthoDB" id="5876732at2759"/>
<feature type="region of interest" description="Disordered" evidence="1">
    <location>
        <begin position="184"/>
        <end position="295"/>
    </location>
</feature>
<evidence type="ECO:0000313" key="4">
    <source>
        <dbReference type="WBParaSite" id="HCON_00129840-00002"/>
    </source>
</evidence>
<keyword evidence="2" id="KW-1133">Transmembrane helix</keyword>
<feature type="compositionally biased region" description="Low complexity" evidence="1">
    <location>
        <begin position="198"/>
        <end position="211"/>
    </location>
</feature>
<organism evidence="3 4">
    <name type="scientific">Haemonchus contortus</name>
    <name type="common">Barber pole worm</name>
    <dbReference type="NCBI Taxonomy" id="6289"/>
    <lineage>
        <taxon>Eukaryota</taxon>
        <taxon>Metazoa</taxon>
        <taxon>Ecdysozoa</taxon>
        <taxon>Nematoda</taxon>
        <taxon>Chromadorea</taxon>
        <taxon>Rhabditida</taxon>
        <taxon>Rhabditina</taxon>
        <taxon>Rhabditomorpha</taxon>
        <taxon>Strongyloidea</taxon>
        <taxon>Trichostrongylidae</taxon>
        <taxon>Haemonchus</taxon>
    </lineage>
</organism>
<feature type="transmembrane region" description="Helical" evidence="2">
    <location>
        <begin position="15"/>
        <end position="35"/>
    </location>
</feature>
<sequence length="295" mass="31930">FFSQMACTAFHSQSLFGLLVIYVVIVASLICSGLYDTSLKSANAFDYGANVGDVDLEAFKVVTAIGVHGFSALCIGICLFARNVVCCAKVLPPPVVVIILFFNFVFNAAGCTCLWIHHLPNFPGHRSRSIFATAILSSVALVYNVGIVGLYSYYCSSGRGSAMPAGGRAYAAESKGRTTATFDRLGGSHKTRGPVIHTTQTTTNQTQETVQSPETRDGKERANIQSEDPVKPADVEQSKEKANEIIKSGQMTPKIKSEQMTPKKIQEGDNEINMDGKTTKTQVSTLDMPDKEYFS</sequence>
<dbReference type="Proteomes" id="UP000025227">
    <property type="component" value="Unplaced"/>
</dbReference>
<feature type="compositionally biased region" description="Basic and acidic residues" evidence="1">
    <location>
        <begin position="214"/>
        <end position="244"/>
    </location>
</feature>
<proteinExistence type="predicted"/>
<feature type="transmembrane region" description="Helical" evidence="2">
    <location>
        <begin position="93"/>
        <end position="117"/>
    </location>
</feature>